<comment type="caution">
    <text evidence="1">The sequence shown here is derived from an EMBL/GenBank/DDBJ whole genome shotgun (WGS) entry which is preliminary data.</text>
</comment>
<reference evidence="1 2" key="1">
    <citation type="submission" date="2021-06" db="EMBL/GenBank/DDBJ databases">
        <authorList>
            <person name="Palmer J.M."/>
        </authorList>
    </citation>
    <scope>NUCLEOTIDE SEQUENCE [LARGE SCALE GENOMIC DNA]</scope>
    <source>
        <strain evidence="1 2">GA_2019</strain>
        <tissue evidence="1">Muscle</tissue>
    </source>
</reference>
<name>A0ABV0NUF7_9TELE</name>
<organism evidence="1 2">
    <name type="scientific">Goodea atripinnis</name>
    <dbReference type="NCBI Taxonomy" id="208336"/>
    <lineage>
        <taxon>Eukaryota</taxon>
        <taxon>Metazoa</taxon>
        <taxon>Chordata</taxon>
        <taxon>Craniata</taxon>
        <taxon>Vertebrata</taxon>
        <taxon>Euteleostomi</taxon>
        <taxon>Actinopterygii</taxon>
        <taxon>Neopterygii</taxon>
        <taxon>Teleostei</taxon>
        <taxon>Neoteleostei</taxon>
        <taxon>Acanthomorphata</taxon>
        <taxon>Ovalentaria</taxon>
        <taxon>Atherinomorphae</taxon>
        <taxon>Cyprinodontiformes</taxon>
        <taxon>Goodeidae</taxon>
        <taxon>Goodea</taxon>
    </lineage>
</organism>
<keyword evidence="2" id="KW-1185">Reference proteome</keyword>
<protein>
    <submittedName>
        <fullName evidence="1">Uncharacterized protein</fullName>
    </submittedName>
</protein>
<gene>
    <name evidence="1" type="ORF">GOODEAATRI_013992</name>
</gene>
<accession>A0ABV0NUF7</accession>
<sequence>MLRGITELDIIRHNMFDLNQFHSQYLLISKVIFIVKFTFSIKESSNSVILAKETKNSLLVLGNTGNPTISKFHEKVLTFLMVHQLLCTCGDAMTYPPRQFDPC</sequence>
<evidence type="ECO:0000313" key="2">
    <source>
        <dbReference type="Proteomes" id="UP001476798"/>
    </source>
</evidence>
<evidence type="ECO:0000313" key="1">
    <source>
        <dbReference type="EMBL" id="MEQ2175030.1"/>
    </source>
</evidence>
<dbReference type="EMBL" id="JAHRIO010050940">
    <property type="protein sequence ID" value="MEQ2175030.1"/>
    <property type="molecule type" value="Genomic_DNA"/>
</dbReference>
<dbReference type="Proteomes" id="UP001476798">
    <property type="component" value="Unassembled WGS sequence"/>
</dbReference>
<proteinExistence type="predicted"/>